<dbReference type="UniPathway" id="UPA00705"/>
<name>A0A7W2TV86_9GAMM</name>
<feature type="binding site" description="covalent" evidence="21">
    <location>
        <position position="140"/>
    </location>
    <ligand>
        <name>heme c</name>
        <dbReference type="ChEBI" id="CHEBI:61717"/>
        <label>1</label>
    </ligand>
</feature>
<dbReference type="GO" id="GO:0020037">
    <property type="term" value="F:heme binding"/>
    <property type="evidence" value="ECO:0007669"/>
    <property type="project" value="InterPro"/>
</dbReference>
<comment type="function">
    <text evidence="19">C-type cytochrome. Part of the cbb3-type cytochrome c oxidase complex.</text>
</comment>
<evidence type="ECO:0000256" key="10">
    <source>
        <dbReference type="ARBA" id="ARBA00022723"/>
    </source>
</evidence>
<evidence type="ECO:0000256" key="1">
    <source>
        <dbReference type="ARBA" id="ARBA00004533"/>
    </source>
</evidence>
<keyword evidence="6 19" id="KW-0997">Cell inner membrane</keyword>
<dbReference type="AlphaFoldDB" id="A0A7W2TV86"/>
<feature type="binding site" description="covalent" evidence="21">
    <location>
        <position position="137"/>
    </location>
    <ligand>
        <name>heme c</name>
        <dbReference type="ChEBI" id="CHEBI:61717"/>
        <label>1</label>
    </ligand>
</feature>
<keyword evidence="5 19" id="KW-1003">Cell membrane</keyword>
<feature type="binding site" description="covalent" evidence="21">
    <location>
        <position position="226"/>
    </location>
    <ligand>
        <name>heme c</name>
        <dbReference type="ChEBI" id="CHEBI:61717"/>
        <label>2</label>
    </ligand>
</feature>
<evidence type="ECO:0000256" key="20">
    <source>
        <dbReference type="PIRSR" id="PIRSR000006-1"/>
    </source>
</evidence>
<comment type="cofactor">
    <cofactor evidence="19 21">
        <name>heme c</name>
        <dbReference type="ChEBI" id="CHEBI:61717"/>
    </cofactor>
    <text evidence="19 21">Binds 2 heme C groups per subunit.</text>
</comment>
<keyword evidence="4 19" id="KW-0813">Transport</keyword>
<feature type="binding site" description="covalent" evidence="21">
    <location>
        <position position="223"/>
    </location>
    <ligand>
        <name>heme c</name>
        <dbReference type="ChEBI" id="CHEBI:61717"/>
        <label>2</label>
    </ligand>
</feature>
<evidence type="ECO:0000256" key="15">
    <source>
        <dbReference type="ARBA" id="ARBA00023002"/>
    </source>
</evidence>
<keyword evidence="8 19" id="KW-0679">Respiratory chain</keyword>
<dbReference type="PIRSF" id="PIRSF000006">
    <property type="entry name" value="Cbb3-Cox_fixP"/>
    <property type="match status" value="1"/>
</dbReference>
<keyword evidence="7 19" id="KW-0349">Heme</keyword>
<evidence type="ECO:0000256" key="13">
    <source>
        <dbReference type="ARBA" id="ARBA00022982"/>
    </source>
</evidence>
<dbReference type="GO" id="GO:0009055">
    <property type="term" value="F:electron transfer activity"/>
    <property type="evidence" value="ECO:0007669"/>
    <property type="project" value="InterPro"/>
</dbReference>
<dbReference type="EMBL" id="JACFXU010000013">
    <property type="protein sequence ID" value="MBA6412562.1"/>
    <property type="molecule type" value="Genomic_DNA"/>
</dbReference>
<evidence type="ECO:0000256" key="17">
    <source>
        <dbReference type="ARBA" id="ARBA00023065"/>
    </source>
</evidence>
<dbReference type="Gene3D" id="6.10.280.130">
    <property type="match status" value="1"/>
</dbReference>
<evidence type="ECO:0000256" key="22">
    <source>
        <dbReference type="SAM" id="Phobius"/>
    </source>
</evidence>
<feature type="binding site" description="axial binding residue" evidence="20">
    <location>
        <position position="180"/>
    </location>
    <ligand>
        <name>heme c</name>
        <dbReference type="ChEBI" id="CHEBI:61717"/>
        <label>2</label>
    </ligand>
    <ligandPart>
        <name>Fe</name>
        <dbReference type="ChEBI" id="CHEBI:18248"/>
    </ligandPart>
</feature>
<comment type="similarity">
    <text evidence="3 19">Belongs to the CcoP / FixP family.</text>
</comment>
<evidence type="ECO:0000256" key="3">
    <source>
        <dbReference type="ARBA" id="ARBA00006113"/>
    </source>
</evidence>
<comment type="subunit">
    <text evidence="19">Component of the cbb3-type cytochrome c oxidase.</text>
</comment>
<feature type="domain" description="Cytochrome c" evidence="23">
    <location>
        <begin position="124"/>
        <end position="203"/>
    </location>
</feature>
<dbReference type="InterPro" id="IPR050597">
    <property type="entry name" value="Cytochrome_c_Oxidase_Subunit"/>
</dbReference>
<proteinExistence type="inferred from homology"/>
<evidence type="ECO:0000259" key="23">
    <source>
        <dbReference type="PROSITE" id="PS51007"/>
    </source>
</evidence>
<dbReference type="GO" id="GO:1902600">
    <property type="term" value="P:proton transmembrane transport"/>
    <property type="evidence" value="ECO:0007669"/>
    <property type="project" value="UniProtKB-KW"/>
</dbReference>
<evidence type="ECO:0000256" key="4">
    <source>
        <dbReference type="ARBA" id="ARBA00022448"/>
    </source>
</evidence>
<keyword evidence="14 22" id="KW-1133">Transmembrane helix</keyword>
<evidence type="ECO:0000256" key="16">
    <source>
        <dbReference type="ARBA" id="ARBA00023004"/>
    </source>
</evidence>
<evidence type="ECO:0000256" key="12">
    <source>
        <dbReference type="ARBA" id="ARBA00022781"/>
    </source>
</evidence>
<evidence type="ECO:0000256" key="6">
    <source>
        <dbReference type="ARBA" id="ARBA00022519"/>
    </source>
</evidence>
<evidence type="ECO:0000256" key="19">
    <source>
        <dbReference type="PIRNR" id="PIRNR000006"/>
    </source>
</evidence>
<dbReference type="InterPro" id="IPR009056">
    <property type="entry name" value="Cyt_c-like_dom"/>
</dbReference>
<dbReference type="GO" id="GO:0005886">
    <property type="term" value="C:plasma membrane"/>
    <property type="evidence" value="ECO:0007669"/>
    <property type="project" value="UniProtKB-SubCell"/>
</dbReference>
<keyword evidence="12 19" id="KW-0375">Hydrogen ion transport</keyword>
<feature type="transmembrane region" description="Helical" evidence="22">
    <location>
        <begin position="56"/>
        <end position="74"/>
    </location>
</feature>
<sequence length="296" mass="32857">MTSFWSLWIIILTSITLIGITWILLGNRKLGAKKEDQATDHVYDGIEEYDNPLPVWWFYMFVITIVWAVGYLIVYPGMGNYPGLIGWTQIAQYEERVGAAEERHRAMYDRYLAMPIEEIADDPVVRRMGMRMFGNDCAQCHGADARGGYGFPNLTDDDWIYGGEPEQIETTITQGRQAAMPAWGSVIGDQGVEQVTAYLLELNHRNPDAELAKAGQGVFQTYCAVCHGPDAKGNIALGAPNLTNGIWLYGGSESEIAHSIRAGRNGVMPSFKDTLGPEKIHILAAYVYGLRNSAQN</sequence>
<evidence type="ECO:0000256" key="2">
    <source>
        <dbReference type="ARBA" id="ARBA00004673"/>
    </source>
</evidence>
<dbReference type="InterPro" id="IPR032858">
    <property type="entry name" value="CcoP_N"/>
</dbReference>
<dbReference type="Pfam" id="PF13442">
    <property type="entry name" value="Cytochrome_CBB3"/>
    <property type="match status" value="2"/>
</dbReference>
<feature type="transmembrane region" description="Helical" evidence="22">
    <location>
        <begin position="7"/>
        <end position="25"/>
    </location>
</feature>
<dbReference type="GO" id="GO:0016491">
    <property type="term" value="F:oxidoreductase activity"/>
    <property type="evidence" value="ECO:0007669"/>
    <property type="project" value="UniProtKB-KW"/>
</dbReference>
<keyword evidence="13 19" id="KW-0249">Electron transport</keyword>
<comment type="pathway">
    <text evidence="2 19">Energy metabolism; oxidative phosphorylation.</text>
</comment>
<keyword evidence="16 19" id="KW-0408">Iron</keyword>
<evidence type="ECO:0000256" key="5">
    <source>
        <dbReference type="ARBA" id="ARBA00022475"/>
    </source>
</evidence>
<accession>A0A7W2TV86</accession>
<feature type="binding site" description="axial binding residue" evidence="20">
    <location>
        <position position="268"/>
    </location>
    <ligand>
        <name>heme c</name>
        <dbReference type="ChEBI" id="CHEBI:61717"/>
        <label>1</label>
    </ligand>
    <ligandPart>
        <name>Fe</name>
        <dbReference type="ChEBI" id="CHEBI:18248"/>
    </ligandPart>
</feature>
<dbReference type="SUPFAM" id="SSF46626">
    <property type="entry name" value="Cytochrome c"/>
    <property type="match status" value="2"/>
</dbReference>
<evidence type="ECO:0000256" key="18">
    <source>
        <dbReference type="ARBA" id="ARBA00023136"/>
    </source>
</evidence>
<dbReference type="GO" id="GO:0005506">
    <property type="term" value="F:iron ion binding"/>
    <property type="evidence" value="ECO:0007669"/>
    <property type="project" value="InterPro"/>
</dbReference>
<dbReference type="GO" id="GO:0006119">
    <property type="term" value="P:oxidative phosphorylation"/>
    <property type="evidence" value="ECO:0007669"/>
    <property type="project" value="UniProtKB-UniPathway"/>
</dbReference>
<dbReference type="InterPro" id="IPR038414">
    <property type="entry name" value="CcoP_N_sf"/>
</dbReference>
<evidence type="ECO:0000256" key="7">
    <source>
        <dbReference type="ARBA" id="ARBA00022617"/>
    </source>
</evidence>
<keyword evidence="11" id="KW-0677">Repeat</keyword>
<comment type="subcellular location">
    <subcellularLocation>
        <location evidence="1 19">Cell inner membrane</location>
    </subcellularLocation>
</comment>
<reference evidence="24 25" key="1">
    <citation type="submission" date="2020-07" db="EMBL/GenBank/DDBJ databases">
        <title>Halieaceae bacterium, F7430, whole genome shotgun sequencing project.</title>
        <authorList>
            <person name="Jiang S."/>
            <person name="Liu Z.W."/>
            <person name="Du Z.J."/>
        </authorList>
    </citation>
    <scope>NUCLEOTIDE SEQUENCE [LARGE SCALE GENOMIC DNA]</scope>
    <source>
        <strain evidence="24 25">F7430</strain>
    </source>
</reference>
<dbReference type="NCBIfam" id="TIGR00782">
    <property type="entry name" value="ccoP"/>
    <property type="match status" value="1"/>
</dbReference>
<evidence type="ECO:0000256" key="14">
    <source>
        <dbReference type="ARBA" id="ARBA00022989"/>
    </source>
</evidence>
<evidence type="ECO:0000256" key="8">
    <source>
        <dbReference type="ARBA" id="ARBA00022660"/>
    </source>
</evidence>
<gene>
    <name evidence="24" type="primary">ccoP</name>
    <name evidence="24" type="ORF">H2508_05500</name>
</gene>
<protein>
    <recommendedName>
        <fullName evidence="19">Cbb3-type cytochrome c oxidase subunit</fullName>
    </recommendedName>
</protein>
<dbReference type="InterPro" id="IPR036909">
    <property type="entry name" value="Cyt_c-like_dom_sf"/>
</dbReference>
<comment type="caution">
    <text evidence="24">The sequence shown here is derived from an EMBL/GenBank/DDBJ whole genome shotgun (WGS) entry which is preliminary data.</text>
</comment>
<dbReference type="PROSITE" id="PS51007">
    <property type="entry name" value="CYTC"/>
    <property type="match status" value="2"/>
</dbReference>
<dbReference type="RefSeq" id="WP_182169798.1">
    <property type="nucleotide sequence ID" value="NZ_JACFXU010000013.1"/>
</dbReference>
<evidence type="ECO:0000313" key="24">
    <source>
        <dbReference type="EMBL" id="MBA6412562.1"/>
    </source>
</evidence>
<evidence type="ECO:0000256" key="9">
    <source>
        <dbReference type="ARBA" id="ARBA00022692"/>
    </source>
</evidence>
<dbReference type="Gene3D" id="1.10.760.10">
    <property type="entry name" value="Cytochrome c-like domain"/>
    <property type="match status" value="2"/>
</dbReference>
<feature type="binding site" description="axial binding residue" evidence="20">
    <location>
        <position position="227"/>
    </location>
    <ligand>
        <name>heme c</name>
        <dbReference type="ChEBI" id="CHEBI:61717"/>
        <label>2</label>
    </ligand>
    <ligandPart>
        <name>Fe</name>
        <dbReference type="ChEBI" id="CHEBI:18248"/>
    </ligandPart>
</feature>
<evidence type="ECO:0000313" key="25">
    <source>
        <dbReference type="Proteomes" id="UP000539350"/>
    </source>
</evidence>
<keyword evidence="15 19" id="KW-0560">Oxidoreductase</keyword>
<dbReference type="Proteomes" id="UP000539350">
    <property type="component" value="Unassembled WGS sequence"/>
</dbReference>
<evidence type="ECO:0000256" key="11">
    <source>
        <dbReference type="ARBA" id="ARBA00022737"/>
    </source>
</evidence>
<keyword evidence="10 19" id="KW-0479">Metal-binding</keyword>
<keyword evidence="17 19" id="KW-0406">Ion transport</keyword>
<feature type="domain" description="Cytochrome c" evidence="23">
    <location>
        <begin position="210"/>
        <end position="291"/>
    </location>
</feature>
<evidence type="ECO:0000256" key="21">
    <source>
        <dbReference type="PIRSR" id="PIRSR000006-2"/>
    </source>
</evidence>
<dbReference type="Pfam" id="PF14715">
    <property type="entry name" value="FixP_N"/>
    <property type="match status" value="1"/>
</dbReference>
<keyword evidence="18 19" id="KW-0472">Membrane</keyword>
<keyword evidence="25" id="KW-1185">Reference proteome</keyword>
<dbReference type="PANTHER" id="PTHR33751">
    <property type="entry name" value="CBB3-TYPE CYTOCHROME C OXIDASE SUBUNIT FIXP"/>
    <property type="match status" value="1"/>
</dbReference>
<feature type="binding site" description="axial binding residue" evidence="20">
    <location>
        <position position="141"/>
    </location>
    <ligand>
        <name>heme c</name>
        <dbReference type="ChEBI" id="CHEBI:61717"/>
        <label>1</label>
    </ligand>
    <ligandPart>
        <name>Fe</name>
        <dbReference type="ChEBI" id="CHEBI:18248"/>
    </ligandPart>
</feature>
<dbReference type="PANTHER" id="PTHR33751:SF1">
    <property type="entry name" value="CBB3-TYPE CYTOCHROME C OXIDASE SUBUNIT FIXP"/>
    <property type="match status" value="1"/>
</dbReference>
<organism evidence="24 25">
    <name type="scientific">Sediminihaliea albiluteola</name>
    <dbReference type="NCBI Taxonomy" id="2758564"/>
    <lineage>
        <taxon>Bacteria</taxon>
        <taxon>Pseudomonadati</taxon>
        <taxon>Pseudomonadota</taxon>
        <taxon>Gammaproteobacteria</taxon>
        <taxon>Cellvibrionales</taxon>
        <taxon>Halieaceae</taxon>
        <taxon>Sediminihaliea</taxon>
    </lineage>
</organism>
<keyword evidence="9 22" id="KW-0812">Transmembrane</keyword>
<dbReference type="InterPro" id="IPR004678">
    <property type="entry name" value="Cyt_c_oxidase_cbb3_su3"/>
</dbReference>
<dbReference type="PRINTS" id="PR00605">
    <property type="entry name" value="CYTCHROMECIC"/>
</dbReference>
<dbReference type="InterPro" id="IPR008168">
    <property type="entry name" value="Cyt_C_IC"/>
</dbReference>